<accession>A0ABR2FG81</accession>
<dbReference type="EMBL" id="JBBPBM010000006">
    <property type="protein sequence ID" value="KAK8579949.1"/>
    <property type="molecule type" value="Genomic_DNA"/>
</dbReference>
<protein>
    <submittedName>
        <fullName evidence="2">Uncharacterized protein</fullName>
    </submittedName>
</protein>
<keyword evidence="1" id="KW-1133">Transmembrane helix</keyword>
<name>A0ABR2FG81_9ROSI</name>
<comment type="caution">
    <text evidence="2">The sequence shown here is derived from an EMBL/GenBank/DDBJ whole genome shotgun (WGS) entry which is preliminary data.</text>
</comment>
<evidence type="ECO:0000313" key="3">
    <source>
        <dbReference type="Proteomes" id="UP001472677"/>
    </source>
</evidence>
<gene>
    <name evidence="2" type="ORF">V6N12_070245</name>
</gene>
<reference evidence="2 3" key="1">
    <citation type="journal article" date="2024" name="G3 (Bethesda)">
        <title>Genome assembly of Hibiscus sabdariffa L. provides insights into metabolisms of medicinal natural products.</title>
        <authorList>
            <person name="Kim T."/>
        </authorList>
    </citation>
    <scope>NUCLEOTIDE SEQUENCE [LARGE SCALE GENOMIC DNA]</scope>
    <source>
        <strain evidence="2">TK-2024</strain>
        <tissue evidence="2">Old leaves</tissue>
    </source>
</reference>
<sequence>MANNTKYLSGVPIWTVGSDATVVLTLLAPSVYSPTVPFVLSMALVLLSGTPVRPDEVFPPLPWKTRENSGYWEMTLLWFSLLLIIRRIRWFQGRISLLA</sequence>
<keyword evidence="3" id="KW-1185">Reference proteome</keyword>
<evidence type="ECO:0000313" key="2">
    <source>
        <dbReference type="EMBL" id="KAK8579949.1"/>
    </source>
</evidence>
<dbReference type="Proteomes" id="UP001472677">
    <property type="component" value="Unassembled WGS sequence"/>
</dbReference>
<proteinExistence type="predicted"/>
<feature type="transmembrane region" description="Helical" evidence="1">
    <location>
        <begin position="69"/>
        <end position="85"/>
    </location>
</feature>
<keyword evidence="1" id="KW-0472">Membrane</keyword>
<evidence type="ECO:0000256" key="1">
    <source>
        <dbReference type="SAM" id="Phobius"/>
    </source>
</evidence>
<organism evidence="2 3">
    <name type="scientific">Hibiscus sabdariffa</name>
    <name type="common">roselle</name>
    <dbReference type="NCBI Taxonomy" id="183260"/>
    <lineage>
        <taxon>Eukaryota</taxon>
        <taxon>Viridiplantae</taxon>
        <taxon>Streptophyta</taxon>
        <taxon>Embryophyta</taxon>
        <taxon>Tracheophyta</taxon>
        <taxon>Spermatophyta</taxon>
        <taxon>Magnoliopsida</taxon>
        <taxon>eudicotyledons</taxon>
        <taxon>Gunneridae</taxon>
        <taxon>Pentapetalae</taxon>
        <taxon>rosids</taxon>
        <taxon>malvids</taxon>
        <taxon>Malvales</taxon>
        <taxon>Malvaceae</taxon>
        <taxon>Malvoideae</taxon>
        <taxon>Hibiscus</taxon>
    </lineage>
</organism>
<keyword evidence="1" id="KW-0812">Transmembrane</keyword>